<protein>
    <submittedName>
        <fullName evidence="2">Uncharacterized protein</fullName>
    </submittedName>
</protein>
<gene>
    <name evidence="2" type="ORF">GYMLUDRAFT_166566</name>
</gene>
<dbReference type="HOGENOM" id="CLU_2359954_0_0_1"/>
<evidence type="ECO:0000313" key="3">
    <source>
        <dbReference type="Proteomes" id="UP000053593"/>
    </source>
</evidence>
<evidence type="ECO:0000313" key="2">
    <source>
        <dbReference type="EMBL" id="KIK61497.1"/>
    </source>
</evidence>
<keyword evidence="1" id="KW-0812">Transmembrane</keyword>
<evidence type="ECO:0000256" key="1">
    <source>
        <dbReference type="SAM" id="Phobius"/>
    </source>
</evidence>
<dbReference type="AlphaFoldDB" id="A0A0D0CQZ4"/>
<name>A0A0D0CQZ4_9AGAR</name>
<keyword evidence="1" id="KW-1133">Transmembrane helix</keyword>
<dbReference type="OrthoDB" id="9451547at2759"/>
<accession>A0A0D0CQZ4</accession>
<keyword evidence="1" id="KW-0472">Membrane</keyword>
<organism evidence="2 3">
    <name type="scientific">Collybiopsis luxurians FD-317 M1</name>
    <dbReference type="NCBI Taxonomy" id="944289"/>
    <lineage>
        <taxon>Eukaryota</taxon>
        <taxon>Fungi</taxon>
        <taxon>Dikarya</taxon>
        <taxon>Basidiomycota</taxon>
        <taxon>Agaricomycotina</taxon>
        <taxon>Agaricomycetes</taxon>
        <taxon>Agaricomycetidae</taxon>
        <taxon>Agaricales</taxon>
        <taxon>Marasmiineae</taxon>
        <taxon>Omphalotaceae</taxon>
        <taxon>Collybiopsis</taxon>
        <taxon>Collybiopsis luxurians</taxon>
    </lineage>
</organism>
<dbReference type="PANTHER" id="PTHR35043">
    <property type="entry name" value="TRANSCRIPTION FACTOR DOMAIN-CONTAINING PROTEIN"/>
    <property type="match status" value="1"/>
</dbReference>
<dbReference type="Proteomes" id="UP000053593">
    <property type="component" value="Unassembled WGS sequence"/>
</dbReference>
<sequence>METNDTLTITTNDSCDNLYHCRSLSQLVWSCVSVLIACTWVSVHPNVPAADSGSLKNLGEKIGLMIVTLIAPEVVVLWAARQWFAARNLATSKHWI</sequence>
<dbReference type="EMBL" id="KN834771">
    <property type="protein sequence ID" value="KIK61497.1"/>
    <property type="molecule type" value="Genomic_DNA"/>
</dbReference>
<reference evidence="2 3" key="1">
    <citation type="submission" date="2014-04" db="EMBL/GenBank/DDBJ databases">
        <title>Evolutionary Origins and Diversification of the Mycorrhizal Mutualists.</title>
        <authorList>
            <consortium name="DOE Joint Genome Institute"/>
            <consortium name="Mycorrhizal Genomics Consortium"/>
            <person name="Kohler A."/>
            <person name="Kuo A."/>
            <person name="Nagy L.G."/>
            <person name="Floudas D."/>
            <person name="Copeland A."/>
            <person name="Barry K.W."/>
            <person name="Cichocki N."/>
            <person name="Veneault-Fourrey C."/>
            <person name="LaButti K."/>
            <person name="Lindquist E.A."/>
            <person name="Lipzen A."/>
            <person name="Lundell T."/>
            <person name="Morin E."/>
            <person name="Murat C."/>
            <person name="Riley R."/>
            <person name="Ohm R."/>
            <person name="Sun H."/>
            <person name="Tunlid A."/>
            <person name="Henrissat B."/>
            <person name="Grigoriev I.V."/>
            <person name="Hibbett D.S."/>
            <person name="Martin F."/>
        </authorList>
    </citation>
    <scope>NUCLEOTIDE SEQUENCE [LARGE SCALE GENOMIC DNA]</scope>
    <source>
        <strain evidence="2 3">FD-317 M1</strain>
    </source>
</reference>
<dbReference type="PANTHER" id="PTHR35043:SF7">
    <property type="entry name" value="TRANSCRIPTION FACTOR DOMAIN-CONTAINING PROTEIN"/>
    <property type="match status" value="1"/>
</dbReference>
<feature type="transmembrane region" description="Helical" evidence="1">
    <location>
        <begin position="62"/>
        <end position="80"/>
    </location>
</feature>
<keyword evidence="3" id="KW-1185">Reference proteome</keyword>
<feature type="transmembrane region" description="Helical" evidence="1">
    <location>
        <begin position="24"/>
        <end position="42"/>
    </location>
</feature>
<proteinExistence type="predicted"/>